<name>A0A4R6Z2D9_9GAMM</name>
<keyword evidence="1" id="KW-0732">Signal</keyword>
<dbReference type="Pfam" id="PF01841">
    <property type="entry name" value="Transglut_core"/>
    <property type="match status" value="1"/>
</dbReference>
<dbReference type="RefSeq" id="WP_133818110.1">
    <property type="nucleotide sequence ID" value="NZ_SNZH01000004.1"/>
</dbReference>
<gene>
    <name evidence="3" type="ORF">DFR29_104170</name>
</gene>
<dbReference type="SUPFAM" id="SSF54001">
    <property type="entry name" value="Cysteine proteinases"/>
    <property type="match status" value="1"/>
</dbReference>
<dbReference type="InterPro" id="IPR002931">
    <property type="entry name" value="Transglutaminase-like"/>
</dbReference>
<dbReference type="OrthoDB" id="9804872at2"/>
<dbReference type="SMART" id="SM00460">
    <property type="entry name" value="TGc"/>
    <property type="match status" value="1"/>
</dbReference>
<dbReference type="Proteomes" id="UP000295293">
    <property type="component" value="Unassembled WGS sequence"/>
</dbReference>
<evidence type="ECO:0000256" key="1">
    <source>
        <dbReference type="SAM" id="SignalP"/>
    </source>
</evidence>
<feature type="chain" id="PRO_5020460887" evidence="1">
    <location>
        <begin position="24"/>
        <end position="494"/>
    </location>
</feature>
<dbReference type="AlphaFoldDB" id="A0A4R6Z2D9"/>
<reference evidence="3 4" key="1">
    <citation type="submission" date="2019-03" db="EMBL/GenBank/DDBJ databases">
        <title>Genomic Encyclopedia of Type Strains, Phase IV (KMG-IV): sequencing the most valuable type-strain genomes for metagenomic binning, comparative biology and taxonomic classification.</title>
        <authorList>
            <person name="Goeker M."/>
        </authorList>
    </citation>
    <scope>NUCLEOTIDE SEQUENCE [LARGE SCALE GENOMIC DNA]</scope>
    <source>
        <strain evidence="3 4">DSM 21667</strain>
    </source>
</reference>
<evidence type="ECO:0000313" key="4">
    <source>
        <dbReference type="Proteomes" id="UP000295293"/>
    </source>
</evidence>
<dbReference type="InterPro" id="IPR038765">
    <property type="entry name" value="Papain-like_cys_pep_sf"/>
</dbReference>
<comment type="caution">
    <text evidence="3">The sequence shown here is derived from an EMBL/GenBank/DDBJ whole genome shotgun (WGS) entry which is preliminary data.</text>
</comment>
<feature type="signal peptide" evidence="1">
    <location>
        <begin position="1"/>
        <end position="23"/>
    </location>
</feature>
<evidence type="ECO:0000259" key="2">
    <source>
        <dbReference type="SMART" id="SM00460"/>
    </source>
</evidence>
<sequence length="494" mass="53957">MNWRFFAMLVLAMPAAFAPAASAQTFDGRIEHEGRRHGSVEFERRSTRDGIQTRETARIAIATGSAREWMNFETRSAESSDGKPLRQSLRIQAGAAPREASAQIGANGIQLLVRHGERRQQLQLPLPPQLLLDAGLQRRIAAQAPQHAWSFEYDELDLFAARLRQVRLSSDGDVRDGVLQLRQEYLGDDGTPPRIRPWSVAEAHFLPRWTIAGSEFASRTCDAACEREAIEDYPLLDTLALAAPFRIPSLARRKILRYVFESSDADAAALPATGEQRVVQRGNRSIVTVCADCGSEAPPTAGELANYRSANAWVQSDHAQLRSLARSARASGSVRGRMHKLVQLVQVHMNGDRQTMGYASALQAADSRAGDCTEFAVLLAALARANGIATRVVAGLTYSSRFTGLQHVFSPHAWVQAWDGQRWISYDAGLGDFDSTHIVLAIGDGSPQDYAGVLNRVRRLRLVDAAQIEPLARSSALHTTAAATAPAYPSSSAK</sequence>
<feature type="domain" description="Transglutaminase-like" evidence="2">
    <location>
        <begin position="364"/>
        <end position="430"/>
    </location>
</feature>
<dbReference type="EMBL" id="SNZH01000004">
    <property type="protein sequence ID" value="TDR45742.1"/>
    <property type="molecule type" value="Genomic_DNA"/>
</dbReference>
<protein>
    <submittedName>
        <fullName evidence="3">Transglutaminase superfamily protein</fullName>
    </submittedName>
</protein>
<keyword evidence="4" id="KW-1185">Reference proteome</keyword>
<dbReference type="PANTHER" id="PTHR33490">
    <property type="entry name" value="BLR5614 PROTEIN-RELATED"/>
    <property type="match status" value="1"/>
</dbReference>
<evidence type="ECO:0000313" key="3">
    <source>
        <dbReference type="EMBL" id="TDR45742.1"/>
    </source>
</evidence>
<dbReference type="Gene3D" id="3.10.620.30">
    <property type="match status" value="1"/>
</dbReference>
<organism evidence="3 4">
    <name type="scientific">Tahibacter aquaticus</name>
    <dbReference type="NCBI Taxonomy" id="520092"/>
    <lineage>
        <taxon>Bacteria</taxon>
        <taxon>Pseudomonadati</taxon>
        <taxon>Pseudomonadota</taxon>
        <taxon>Gammaproteobacteria</taxon>
        <taxon>Lysobacterales</taxon>
        <taxon>Rhodanobacteraceae</taxon>
        <taxon>Tahibacter</taxon>
    </lineage>
</organism>
<accession>A0A4R6Z2D9</accession>
<proteinExistence type="predicted"/>